<evidence type="ECO:0000313" key="1">
    <source>
        <dbReference type="EMBL" id="MDR6784599.1"/>
    </source>
</evidence>
<reference evidence="1" key="1">
    <citation type="submission" date="2023-07" db="EMBL/GenBank/DDBJ databases">
        <title>Sorghum-associated microbial communities from plants grown in Nebraska, USA.</title>
        <authorList>
            <person name="Schachtman D."/>
        </authorList>
    </citation>
    <scope>NUCLEOTIDE SEQUENCE</scope>
    <source>
        <strain evidence="1">2697</strain>
    </source>
</reference>
<protein>
    <submittedName>
        <fullName evidence="1">Uncharacterized protein</fullName>
    </submittedName>
</protein>
<evidence type="ECO:0000313" key="2">
    <source>
        <dbReference type="Proteomes" id="UP001246858"/>
    </source>
</evidence>
<dbReference type="EMBL" id="JAVDTF010000003">
    <property type="protein sequence ID" value="MDR6784599.1"/>
    <property type="molecule type" value="Genomic_DNA"/>
</dbReference>
<gene>
    <name evidence="1" type="ORF">J2X78_003173</name>
</gene>
<name>A0ACC6KZ18_9SPHI</name>
<comment type="caution">
    <text evidence="1">The sequence shown here is derived from an EMBL/GenBank/DDBJ whole genome shotgun (WGS) entry which is preliminary data.</text>
</comment>
<keyword evidence="2" id="KW-1185">Reference proteome</keyword>
<organism evidence="1 2">
    <name type="scientific">Pedobacter africanus</name>
    <dbReference type="NCBI Taxonomy" id="151894"/>
    <lineage>
        <taxon>Bacteria</taxon>
        <taxon>Pseudomonadati</taxon>
        <taxon>Bacteroidota</taxon>
        <taxon>Sphingobacteriia</taxon>
        <taxon>Sphingobacteriales</taxon>
        <taxon>Sphingobacteriaceae</taxon>
        <taxon>Pedobacter</taxon>
    </lineage>
</organism>
<sequence>MKRDCGMVWRHYCALNELYLKGQTSAKISSNDFINAVLIRQKRFLRPKMGNLKILEAQKGYKEYYEKEFKEDFERFNTFLSTHKLSLDARQKYTADDILTLIFIEDNKSALKANLTTIRKFSNVVFKGFGSKYLESRPGLLKAVCKLLDISSFPEKEPKNLQWRLTVDCLNPKAIVLCENLAFLKTPWAAREHNVELWYVGGNNTAIIDYISNDKLLLPIYYSCDWDYHGLLIFQNISERMILKGCKIKLLFPNDPDERLPVIMKHHKSKWIPGKELSGLKQSLFNVAYTTLIQDLIKNDQWIEEESFEFVELLRQNGVIVDYLDKRL</sequence>
<dbReference type="Proteomes" id="UP001246858">
    <property type="component" value="Unassembled WGS sequence"/>
</dbReference>
<proteinExistence type="predicted"/>
<accession>A0ACC6KZ18</accession>